<dbReference type="SUPFAM" id="SSF55455">
    <property type="entry name" value="SRF-like"/>
    <property type="match status" value="1"/>
</dbReference>
<dbReference type="Pfam" id="PF00319">
    <property type="entry name" value="SRF-TF"/>
    <property type="match status" value="1"/>
</dbReference>
<dbReference type="FunFam" id="3.30.200.20:FF:000521">
    <property type="entry name" value="Protein kinase superfamily protein"/>
    <property type="match status" value="1"/>
</dbReference>
<gene>
    <name evidence="10" type="ORF">SVIM_LOCUS384460</name>
</gene>
<dbReference type="GO" id="GO:0046983">
    <property type="term" value="F:protein dimerization activity"/>
    <property type="evidence" value="ECO:0007669"/>
    <property type="project" value="InterPro"/>
</dbReference>
<comment type="subcellular location">
    <subcellularLocation>
        <location evidence="1">Nucleus</location>
    </subcellularLocation>
</comment>
<dbReference type="PANTHER" id="PTHR27001">
    <property type="entry name" value="OS01G0253100 PROTEIN"/>
    <property type="match status" value="1"/>
</dbReference>
<evidence type="ECO:0008006" key="11">
    <source>
        <dbReference type="Google" id="ProtNLM"/>
    </source>
</evidence>
<dbReference type="InterPro" id="IPR000719">
    <property type="entry name" value="Prot_kinase_dom"/>
</dbReference>
<dbReference type="GO" id="GO:0005634">
    <property type="term" value="C:nucleus"/>
    <property type="evidence" value="ECO:0007669"/>
    <property type="project" value="UniProtKB-SubCell"/>
</dbReference>
<dbReference type="SUPFAM" id="SSF56112">
    <property type="entry name" value="Protein kinase-like (PK-like)"/>
    <property type="match status" value="1"/>
</dbReference>
<evidence type="ECO:0000256" key="6">
    <source>
        <dbReference type="ARBA" id="ARBA00023163"/>
    </source>
</evidence>
<evidence type="ECO:0000259" key="8">
    <source>
        <dbReference type="PROSITE" id="PS50011"/>
    </source>
</evidence>
<evidence type="ECO:0000259" key="9">
    <source>
        <dbReference type="PROSITE" id="PS50066"/>
    </source>
</evidence>
<dbReference type="InterPro" id="IPR011009">
    <property type="entry name" value="Kinase-like_dom_sf"/>
</dbReference>
<dbReference type="GO" id="GO:0045944">
    <property type="term" value="P:positive regulation of transcription by RNA polymerase II"/>
    <property type="evidence" value="ECO:0007669"/>
    <property type="project" value="InterPro"/>
</dbReference>
<name>A0A6N2MKJ3_SALVM</name>
<keyword evidence="7" id="KW-0539">Nucleus</keyword>
<dbReference type="Gene3D" id="3.30.200.20">
    <property type="entry name" value="Phosphorylase Kinase, domain 1"/>
    <property type="match status" value="1"/>
</dbReference>
<dbReference type="GO" id="GO:0000987">
    <property type="term" value="F:cis-regulatory region sequence-specific DNA binding"/>
    <property type="evidence" value="ECO:0007669"/>
    <property type="project" value="InterPro"/>
</dbReference>
<evidence type="ECO:0000256" key="3">
    <source>
        <dbReference type="ARBA" id="ARBA00022840"/>
    </source>
</evidence>
<dbReference type="CDD" id="cd00266">
    <property type="entry name" value="MADS_SRF_like"/>
    <property type="match status" value="1"/>
</dbReference>
<evidence type="ECO:0000313" key="10">
    <source>
        <dbReference type="EMBL" id="VFU54721.1"/>
    </source>
</evidence>
<dbReference type="Gene3D" id="3.40.1810.10">
    <property type="entry name" value="Transcription factor, MADS-box"/>
    <property type="match status" value="1"/>
</dbReference>
<dbReference type="PROSITE" id="PS50066">
    <property type="entry name" value="MADS_BOX_2"/>
    <property type="match status" value="1"/>
</dbReference>
<dbReference type="PANTHER" id="PTHR27001:SF20">
    <property type="entry name" value="PROTEIN KINASE SUPERFAMILY PROTEIN"/>
    <property type="match status" value="1"/>
</dbReference>
<dbReference type="SMART" id="SM00432">
    <property type="entry name" value="MADS"/>
    <property type="match status" value="1"/>
</dbReference>
<proteinExistence type="predicted"/>
<dbReference type="GO" id="GO:0005524">
    <property type="term" value="F:ATP binding"/>
    <property type="evidence" value="ECO:0007669"/>
    <property type="project" value="UniProtKB-KW"/>
</dbReference>
<evidence type="ECO:0000256" key="5">
    <source>
        <dbReference type="ARBA" id="ARBA00023125"/>
    </source>
</evidence>
<dbReference type="AlphaFoldDB" id="A0A6N2MKJ3"/>
<reference evidence="10" key="1">
    <citation type="submission" date="2019-03" db="EMBL/GenBank/DDBJ databases">
        <authorList>
            <person name="Mank J."/>
            <person name="Almeida P."/>
        </authorList>
    </citation>
    <scope>NUCLEOTIDE SEQUENCE</scope>
    <source>
        <strain evidence="10">78183</strain>
    </source>
</reference>
<evidence type="ECO:0000256" key="4">
    <source>
        <dbReference type="ARBA" id="ARBA00023015"/>
    </source>
</evidence>
<protein>
    <recommendedName>
        <fullName evidence="11">Protein kinase domain-containing protein</fullName>
    </recommendedName>
</protein>
<dbReference type="Pfam" id="PF07714">
    <property type="entry name" value="PK_Tyr_Ser-Thr"/>
    <property type="match status" value="1"/>
</dbReference>
<dbReference type="PROSITE" id="PS50011">
    <property type="entry name" value="PROTEIN_KINASE_DOM"/>
    <property type="match status" value="1"/>
</dbReference>
<evidence type="ECO:0000256" key="2">
    <source>
        <dbReference type="ARBA" id="ARBA00022741"/>
    </source>
</evidence>
<dbReference type="PRINTS" id="PR00404">
    <property type="entry name" value="MADSDOMAIN"/>
</dbReference>
<organism evidence="10">
    <name type="scientific">Salix viminalis</name>
    <name type="common">Common osier</name>
    <name type="synonym">Basket willow</name>
    <dbReference type="NCBI Taxonomy" id="40686"/>
    <lineage>
        <taxon>Eukaryota</taxon>
        <taxon>Viridiplantae</taxon>
        <taxon>Streptophyta</taxon>
        <taxon>Embryophyta</taxon>
        <taxon>Tracheophyta</taxon>
        <taxon>Spermatophyta</taxon>
        <taxon>Magnoliopsida</taxon>
        <taxon>eudicotyledons</taxon>
        <taxon>Gunneridae</taxon>
        <taxon>Pentapetalae</taxon>
        <taxon>rosids</taxon>
        <taxon>fabids</taxon>
        <taxon>Malpighiales</taxon>
        <taxon>Salicaceae</taxon>
        <taxon>Saliceae</taxon>
        <taxon>Salix</taxon>
    </lineage>
</organism>
<feature type="domain" description="Protein kinase" evidence="8">
    <location>
        <begin position="358"/>
        <end position="626"/>
    </location>
</feature>
<dbReference type="InterPro" id="IPR001245">
    <property type="entry name" value="Ser-Thr/Tyr_kinase_cat_dom"/>
</dbReference>
<keyword evidence="3" id="KW-0067">ATP-binding</keyword>
<keyword evidence="6" id="KW-0804">Transcription</keyword>
<dbReference type="InterPro" id="IPR002100">
    <property type="entry name" value="TF_MADSbox"/>
</dbReference>
<dbReference type="Gene3D" id="1.10.510.10">
    <property type="entry name" value="Transferase(Phosphotransferase) domain 1"/>
    <property type="match status" value="1"/>
</dbReference>
<dbReference type="InterPro" id="IPR036879">
    <property type="entry name" value="TF_MADSbox_sf"/>
</dbReference>
<feature type="domain" description="MADS-box" evidence="9">
    <location>
        <begin position="1"/>
        <end position="61"/>
    </location>
</feature>
<keyword evidence="2" id="KW-0547">Nucleotide-binding</keyword>
<dbReference type="GO" id="GO:0000981">
    <property type="term" value="F:DNA-binding transcription factor activity, RNA polymerase II-specific"/>
    <property type="evidence" value="ECO:0007669"/>
    <property type="project" value="InterPro"/>
</dbReference>
<keyword evidence="5" id="KW-0238">DNA-binding</keyword>
<evidence type="ECO:0000256" key="1">
    <source>
        <dbReference type="ARBA" id="ARBA00004123"/>
    </source>
</evidence>
<dbReference type="GO" id="GO:0005886">
    <property type="term" value="C:plasma membrane"/>
    <property type="evidence" value="ECO:0007669"/>
    <property type="project" value="TreeGrafter"/>
</dbReference>
<dbReference type="GO" id="GO:0004672">
    <property type="term" value="F:protein kinase activity"/>
    <property type="evidence" value="ECO:0007669"/>
    <property type="project" value="InterPro"/>
</dbReference>
<sequence length="626" mass="71250">MGRGKLTMELICNERSRMITYHKRKKGLTKKAREFQILCGVDACVIILGPKQNNHPVDVETWPTDLVEVRRIINRFRSEGADRKKTQDLSYFFEARKKKVDDEIAKLRKACMEAKFPAWDNRLNLLSLDQLRELAGIFESKLDVARGWLLKLKGNPFSMEDSKSGINKPSLMACGNLANAFLPKNIEFEGLNQQQPLSYAKPIDMPMATWDPSDQLQQMLPFNGDPINSPMLMLMMNHEDFGQYGGLSSSSTMKSTVQYNYDPTAEMIGNMMVFNNPRAHSVSYHGPSRQPVFPYRQGPMVQNVSSQLCIPQFSYFSDANDVWQETMHRLIRKMRPYLLAWLHRSRSGPASLVRRFSYKDMKRATDGFRRIIYSTTHGEAYRARFQDGEVALVKEVKDLNQGKDKFFKEVQLLGQLHHRHLLALKGFSIGCKRLLVFDNIENGSLKEHLNDPLKTPLNWNTRLQIAIGVAAALEYLLLFSNPPIYHVSISASNVMLGENYIAKISDVGLHNSVGDYETMPHSSNAEDCMDHACGNLTFQLGVLILVLITGQSSEKGSTDLIQWIQESCFRSSIPNMIDPDLGNNYDSRELKNLLAVARLCIKSGDKPKFSIPQIFRYLQKVENTCE</sequence>
<dbReference type="EMBL" id="CAADRP010001852">
    <property type="protein sequence ID" value="VFU54721.1"/>
    <property type="molecule type" value="Genomic_DNA"/>
</dbReference>
<accession>A0A6N2MKJ3</accession>
<dbReference type="InterPro" id="IPR033897">
    <property type="entry name" value="SRF-like_MADS-box"/>
</dbReference>
<evidence type="ECO:0000256" key="7">
    <source>
        <dbReference type="ARBA" id="ARBA00023242"/>
    </source>
</evidence>
<keyword evidence="4" id="KW-0805">Transcription regulation</keyword>